<gene>
    <name evidence="2" type="ORF">SAMN02745857_00133</name>
</gene>
<evidence type="ECO:0000313" key="3">
    <source>
        <dbReference type="Proteomes" id="UP000192761"/>
    </source>
</evidence>
<dbReference type="AlphaFoldDB" id="A0A1W1WWV7"/>
<accession>A0A1W1WWV7</accession>
<dbReference type="InterPro" id="IPR036005">
    <property type="entry name" value="Creatinase/aminopeptidase-like"/>
</dbReference>
<evidence type="ECO:0000313" key="2">
    <source>
        <dbReference type="EMBL" id="SMC16226.1"/>
    </source>
</evidence>
<name>A0A1W1WWV7_9NEIS</name>
<feature type="domain" description="Peptidase M24" evidence="1">
    <location>
        <begin position="9"/>
        <end position="224"/>
    </location>
</feature>
<dbReference type="Gene3D" id="3.90.230.10">
    <property type="entry name" value="Creatinase/methionine aminopeptidase superfamily"/>
    <property type="match status" value="1"/>
</dbReference>
<dbReference type="SUPFAM" id="SSF55920">
    <property type="entry name" value="Creatinase/aminopeptidase"/>
    <property type="match status" value="1"/>
</dbReference>
<dbReference type="InterPro" id="IPR050659">
    <property type="entry name" value="Peptidase_M24B"/>
</dbReference>
<reference evidence="2 3" key="1">
    <citation type="submission" date="2017-04" db="EMBL/GenBank/DDBJ databases">
        <authorList>
            <person name="Afonso C.L."/>
            <person name="Miller P.J."/>
            <person name="Scott M.A."/>
            <person name="Spackman E."/>
            <person name="Goraichik I."/>
            <person name="Dimitrov K.M."/>
            <person name="Suarez D.L."/>
            <person name="Swayne D.E."/>
        </authorList>
    </citation>
    <scope>NUCLEOTIDE SEQUENCE [LARGE SCALE GENOMIC DNA]</scope>
    <source>
        <strain evidence="2 3">DSM 23236</strain>
    </source>
</reference>
<dbReference type="PANTHER" id="PTHR46112">
    <property type="entry name" value="AMINOPEPTIDASE"/>
    <property type="match status" value="1"/>
</dbReference>
<dbReference type="Proteomes" id="UP000192761">
    <property type="component" value="Unassembled WGS sequence"/>
</dbReference>
<dbReference type="Pfam" id="PF00557">
    <property type="entry name" value="Peptidase_M24"/>
    <property type="match status" value="1"/>
</dbReference>
<organism evidence="2 3">
    <name type="scientific">Andreprevotia lacus DSM 23236</name>
    <dbReference type="NCBI Taxonomy" id="1121001"/>
    <lineage>
        <taxon>Bacteria</taxon>
        <taxon>Pseudomonadati</taxon>
        <taxon>Pseudomonadota</taxon>
        <taxon>Betaproteobacteria</taxon>
        <taxon>Neisseriales</taxon>
        <taxon>Chitinibacteraceae</taxon>
        <taxon>Andreprevotia</taxon>
    </lineage>
</organism>
<protein>
    <submittedName>
        <fullName evidence="2">Metallopeptidase family M24</fullName>
    </submittedName>
</protein>
<keyword evidence="3" id="KW-1185">Reference proteome</keyword>
<dbReference type="PANTHER" id="PTHR46112:SF2">
    <property type="entry name" value="XAA-PRO AMINOPEPTIDASE P-RELATED"/>
    <property type="match status" value="1"/>
</dbReference>
<dbReference type="EMBL" id="FWXD01000001">
    <property type="protein sequence ID" value="SMC16226.1"/>
    <property type="molecule type" value="Genomic_DNA"/>
</dbReference>
<proteinExistence type="predicted"/>
<dbReference type="InterPro" id="IPR000994">
    <property type="entry name" value="Pept_M24"/>
</dbReference>
<dbReference type="RefSeq" id="WP_084088614.1">
    <property type="nucleotide sequence ID" value="NZ_FWXD01000001.1"/>
</dbReference>
<dbReference type="STRING" id="1121001.SAMN02745857_00133"/>
<dbReference type="CDD" id="cd01066">
    <property type="entry name" value="APP_MetAP"/>
    <property type="match status" value="1"/>
</dbReference>
<evidence type="ECO:0000259" key="1">
    <source>
        <dbReference type="Pfam" id="PF00557"/>
    </source>
</evidence>
<sequence length="234" mass="26231">MPDTALIAAHRHVQDIAKAVLAALPAHITPDDSEYSITQTAYRLLCELGAPDTWYYNCPAFVLAGERSCLSISGRDYEASRTLLGHYNLITVDLSPSIDGHWGDCARSFYLENGRISAAPTDPQLQAGQRFLTGLHAAMRHFVTPDTRCSELFDWSAAQIAAAGFENLDFLGNVGHSIATRREDRTFIERGKGTRLGELPFFTYEPHVRQQDGRWGFKHENIFYFDHANQLVEL</sequence>